<evidence type="ECO:0008006" key="3">
    <source>
        <dbReference type="Google" id="ProtNLM"/>
    </source>
</evidence>
<evidence type="ECO:0000313" key="2">
    <source>
        <dbReference type="Proteomes" id="UP000053820"/>
    </source>
</evidence>
<dbReference type="AlphaFoldDB" id="A0A0C9WC68"/>
<dbReference type="Proteomes" id="UP000053820">
    <property type="component" value="Unassembled WGS sequence"/>
</dbReference>
<organism evidence="1 2">
    <name type="scientific">Hydnomerulius pinastri MD-312</name>
    <dbReference type="NCBI Taxonomy" id="994086"/>
    <lineage>
        <taxon>Eukaryota</taxon>
        <taxon>Fungi</taxon>
        <taxon>Dikarya</taxon>
        <taxon>Basidiomycota</taxon>
        <taxon>Agaricomycotina</taxon>
        <taxon>Agaricomycetes</taxon>
        <taxon>Agaricomycetidae</taxon>
        <taxon>Boletales</taxon>
        <taxon>Boletales incertae sedis</taxon>
        <taxon>Leucogyrophana</taxon>
    </lineage>
</organism>
<protein>
    <recommendedName>
        <fullName evidence="3">Tim44-like domain-containing protein</fullName>
    </recommendedName>
</protein>
<accession>A0A0C9WC68</accession>
<gene>
    <name evidence="1" type="ORF">HYDPIDRAFT_115278</name>
</gene>
<reference evidence="1 2" key="1">
    <citation type="submission" date="2014-04" db="EMBL/GenBank/DDBJ databases">
        <title>Evolutionary Origins and Diversification of the Mycorrhizal Mutualists.</title>
        <authorList>
            <consortium name="DOE Joint Genome Institute"/>
            <consortium name="Mycorrhizal Genomics Consortium"/>
            <person name="Kohler A."/>
            <person name="Kuo A."/>
            <person name="Nagy L.G."/>
            <person name="Floudas D."/>
            <person name="Copeland A."/>
            <person name="Barry K.W."/>
            <person name="Cichocki N."/>
            <person name="Veneault-Fourrey C."/>
            <person name="LaButti K."/>
            <person name="Lindquist E.A."/>
            <person name="Lipzen A."/>
            <person name="Lundell T."/>
            <person name="Morin E."/>
            <person name="Murat C."/>
            <person name="Riley R."/>
            <person name="Ohm R."/>
            <person name="Sun H."/>
            <person name="Tunlid A."/>
            <person name="Henrissat B."/>
            <person name="Grigoriev I.V."/>
            <person name="Hibbett D.S."/>
            <person name="Martin F."/>
        </authorList>
    </citation>
    <scope>NUCLEOTIDE SEQUENCE [LARGE SCALE GENOMIC DNA]</scope>
    <source>
        <strain evidence="1 2">MD-312</strain>
    </source>
</reference>
<dbReference type="Gene3D" id="3.10.450.240">
    <property type="match status" value="1"/>
</dbReference>
<dbReference type="OrthoDB" id="19619at2759"/>
<proteinExistence type="predicted"/>
<dbReference type="EMBL" id="KN839859">
    <property type="protein sequence ID" value="KIJ61821.1"/>
    <property type="molecule type" value="Genomic_DNA"/>
</dbReference>
<name>A0A0C9WC68_9AGAM</name>
<evidence type="ECO:0000313" key="1">
    <source>
        <dbReference type="EMBL" id="KIJ61821.1"/>
    </source>
</evidence>
<dbReference type="HOGENOM" id="CLU_056049_1_0_1"/>
<keyword evidence="2" id="KW-1185">Reference proteome</keyword>
<sequence length="195" mass="22375">MYQIAQANGFPGITVKSGFKTWRRIGNVQSSSRNSLLAPFRRTALSTYQIVNSAVAKGNDKKIKEYTNGEFQAKTLQLMRRRNPRHFWTWDIVSNVSGSVLFPLKDRRAPTPVTVVSIRAADVYLEKQPPAIGHRLIIQALVKFDTTQKIDITDERGQPVPSELAEPRRVVQYLLLEKIGWYDTPWKIRDQLHRS</sequence>